<dbReference type="InterPro" id="IPR051791">
    <property type="entry name" value="Pra-immunoreactive"/>
</dbReference>
<keyword evidence="4 7" id="KW-1133">Transmembrane helix</keyword>
<protein>
    <submittedName>
        <fullName evidence="9">Putative RDD family membrane protein YckC</fullName>
    </submittedName>
</protein>
<dbReference type="GO" id="GO:0005886">
    <property type="term" value="C:plasma membrane"/>
    <property type="evidence" value="ECO:0007669"/>
    <property type="project" value="UniProtKB-SubCell"/>
</dbReference>
<proteinExistence type="predicted"/>
<keyword evidence="10" id="KW-1185">Reference proteome</keyword>
<evidence type="ECO:0000259" key="8">
    <source>
        <dbReference type="Pfam" id="PF06271"/>
    </source>
</evidence>
<feature type="compositionally biased region" description="Low complexity" evidence="6">
    <location>
        <begin position="24"/>
        <end position="38"/>
    </location>
</feature>
<keyword evidence="5 7" id="KW-0472">Membrane</keyword>
<evidence type="ECO:0000256" key="3">
    <source>
        <dbReference type="ARBA" id="ARBA00022692"/>
    </source>
</evidence>
<keyword evidence="3 7" id="KW-0812">Transmembrane</keyword>
<sequence length="225" mass="24152">MSDQQQPPPHGDEPGTGQQPPPGYGQQPPSGYGQQPQYGQPPQPPQYGQYGGDGSAYVQPEYVPPTPYASWIARVGAYLLDYLIVLVLALIPAVIGVVLVAVSVTTTTESTSTSTTAQSEVTNAGLFAFGMMLLVLSGIVAIGFDLWNQGIRQGTKGQSLGKQVVGIRVIEIATAQPQGAGKGFLRWLLLVILFNACFLDVLWPLWDKKKQTWHDMIVSSVVVQA</sequence>
<dbReference type="AlphaFoldDB" id="A0A0B2BUE8"/>
<feature type="transmembrane region" description="Helical" evidence="7">
    <location>
        <begin position="124"/>
        <end position="147"/>
    </location>
</feature>
<dbReference type="OrthoDB" id="9793824at2"/>
<feature type="transmembrane region" description="Helical" evidence="7">
    <location>
        <begin position="187"/>
        <end position="206"/>
    </location>
</feature>
<feature type="transmembrane region" description="Helical" evidence="7">
    <location>
        <begin position="82"/>
        <end position="104"/>
    </location>
</feature>
<evidence type="ECO:0000256" key="4">
    <source>
        <dbReference type="ARBA" id="ARBA00022989"/>
    </source>
</evidence>
<dbReference type="PANTHER" id="PTHR36115">
    <property type="entry name" value="PROLINE-RICH ANTIGEN HOMOLOG-RELATED"/>
    <property type="match status" value="1"/>
</dbReference>
<evidence type="ECO:0000256" key="5">
    <source>
        <dbReference type="ARBA" id="ARBA00023136"/>
    </source>
</evidence>
<evidence type="ECO:0000313" key="9">
    <source>
        <dbReference type="EMBL" id="PJJ55992.1"/>
    </source>
</evidence>
<accession>A0A0B2BUE8</accession>
<organism evidence="9 10">
    <name type="scientific">Mumia flava</name>
    <dbReference type="NCBI Taxonomy" id="1348852"/>
    <lineage>
        <taxon>Bacteria</taxon>
        <taxon>Bacillati</taxon>
        <taxon>Actinomycetota</taxon>
        <taxon>Actinomycetes</taxon>
        <taxon>Propionibacteriales</taxon>
        <taxon>Nocardioidaceae</taxon>
        <taxon>Mumia</taxon>
    </lineage>
</organism>
<dbReference type="InterPro" id="IPR010432">
    <property type="entry name" value="RDD"/>
</dbReference>
<dbReference type="Pfam" id="PF06271">
    <property type="entry name" value="RDD"/>
    <property type="match status" value="1"/>
</dbReference>
<feature type="domain" description="RDD" evidence="8">
    <location>
        <begin position="68"/>
        <end position="217"/>
    </location>
</feature>
<comment type="caution">
    <text evidence="9">The sequence shown here is derived from an EMBL/GenBank/DDBJ whole genome shotgun (WGS) entry which is preliminary data.</text>
</comment>
<evidence type="ECO:0000256" key="7">
    <source>
        <dbReference type="SAM" id="Phobius"/>
    </source>
</evidence>
<dbReference type="RefSeq" id="WP_039340223.1">
    <property type="nucleotide sequence ID" value="NZ_PGEZ01000001.1"/>
</dbReference>
<reference evidence="9 10" key="1">
    <citation type="submission" date="2017-11" db="EMBL/GenBank/DDBJ databases">
        <title>Genomic Encyclopedia of Archaeal and Bacterial Type Strains, Phase II (KMG-II): From Individual Species to Whole Genera.</title>
        <authorList>
            <person name="Goeker M."/>
        </authorList>
    </citation>
    <scope>NUCLEOTIDE SEQUENCE [LARGE SCALE GENOMIC DNA]</scope>
    <source>
        <strain evidence="9 10">DSM 27763</strain>
    </source>
</reference>
<gene>
    <name evidence="9" type="ORF">CLV56_0196</name>
</gene>
<feature type="region of interest" description="Disordered" evidence="6">
    <location>
        <begin position="1"/>
        <end position="53"/>
    </location>
</feature>
<evidence type="ECO:0000256" key="6">
    <source>
        <dbReference type="SAM" id="MobiDB-lite"/>
    </source>
</evidence>
<dbReference type="Proteomes" id="UP000230842">
    <property type="component" value="Unassembled WGS sequence"/>
</dbReference>
<comment type="subcellular location">
    <subcellularLocation>
        <location evidence="1">Cell membrane</location>
        <topology evidence="1">Multi-pass membrane protein</topology>
    </subcellularLocation>
</comment>
<dbReference type="EMBL" id="PGEZ01000001">
    <property type="protein sequence ID" value="PJJ55992.1"/>
    <property type="molecule type" value="Genomic_DNA"/>
</dbReference>
<keyword evidence="2" id="KW-1003">Cell membrane</keyword>
<evidence type="ECO:0000313" key="10">
    <source>
        <dbReference type="Proteomes" id="UP000230842"/>
    </source>
</evidence>
<dbReference type="PANTHER" id="PTHR36115:SF6">
    <property type="entry name" value="PROLINE-RICH ANTIGEN HOMOLOG"/>
    <property type="match status" value="1"/>
</dbReference>
<name>A0A0B2BUE8_9ACTN</name>
<evidence type="ECO:0000256" key="2">
    <source>
        <dbReference type="ARBA" id="ARBA00022475"/>
    </source>
</evidence>
<evidence type="ECO:0000256" key="1">
    <source>
        <dbReference type="ARBA" id="ARBA00004651"/>
    </source>
</evidence>